<gene>
    <name evidence="2" type="ORF">NDU88_004764</name>
</gene>
<protein>
    <submittedName>
        <fullName evidence="2">Uncharacterized protein</fullName>
    </submittedName>
</protein>
<name>A0AAV7UG97_PLEWA</name>
<sequence length="200" mass="21905">MYFSAAPRSHLTSGSQSGARYVVRPEPCHTVAKNTMPGHRCDQDVRSAICSQDNGRGNTVLQCTMNVVGRRGESRRGHVGGLISQARRPHFEFWGLSTRGPCPDQARYSSTTGPDRHRGSRPAQGRGVGAQPGREHRGLEGPRAAAVHHSACRWVPRRVQRRSDISASGVGVRSSAPRQRKLRGSCPFDRRRVQSPLGPL</sequence>
<dbReference type="Proteomes" id="UP001066276">
    <property type="component" value="Chromosome 3_1"/>
</dbReference>
<evidence type="ECO:0000313" key="3">
    <source>
        <dbReference type="Proteomes" id="UP001066276"/>
    </source>
</evidence>
<comment type="caution">
    <text evidence="2">The sequence shown here is derived from an EMBL/GenBank/DDBJ whole genome shotgun (WGS) entry which is preliminary data.</text>
</comment>
<organism evidence="2 3">
    <name type="scientific">Pleurodeles waltl</name>
    <name type="common">Iberian ribbed newt</name>
    <dbReference type="NCBI Taxonomy" id="8319"/>
    <lineage>
        <taxon>Eukaryota</taxon>
        <taxon>Metazoa</taxon>
        <taxon>Chordata</taxon>
        <taxon>Craniata</taxon>
        <taxon>Vertebrata</taxon>
        <taxon>Euteleostomi</taxon>
        <taxon>Amphibia</taxon>
        <taxon>Batrachia</taxon>
        <taxon>Caudata</taxon>
        <taxon>Salamandroidea</taxon>
        <taxon>Salamandridae</taxon>
        <taxon>Pleurodelinae</taxon>
        <taxon>Pleurodeles</taxon>
    </lineage>
</organism>
<evidence type="ECO:0000256" key="1">
    <source>
        <dbReference type="SAM" id="MobiDB-lite"/>
    </source>
</evidence>
<keyword evidence="3" id="KW-1185">Reference proteome</keyword>
<dbReference type="EMBL" id="JANPWB010000005">
    <property type="protein sequence ID" value="KAJ1187999.1"/>
    <property type="molecule type" value="Genomic_DNA"/>
</dbReference>
<dbReference type="AlphaFoldDB" id="A0AAV7UG97"/>
<reference evidence="2" key="1">
    <citation type="journal article" date="2022" name="bioRxiv">
        <title>Sequencing and chromosome-scale assembly of the giantPleurodeles waltlgenome.</title>
        <authorList>
            <person name="Brown T."/>
            <person name="Elewa A."/>
            <person name="Iarovenko S."/>
            <person name="Subramanian E."/>
            <person name="Araus A.J."/>
            <person name="Petzold A."/>
            <person name="Susuki M."/>
            <person name="Suzuki K.-i.T."/>
            <person name="Hayashi T."/>
            <person name="Toyoda A."/>
            <person name="Oliveira C."/>
            <person name="Osipova E."/>
            <person name="Leigh N.D."/>
            <person name="Simon A."/>
            <person name="Yun M.H."/>
        </authorList>
    </citation>
    <scope>NUCLEOTIDE SEQUENCE</scope>
    <source>
        <strain evidence="2">20211129_DDA</strain>
        <tissue evidence="2">Liver</tissue>
    </source>
</reference>
<feature type="region of interest" description="Disordered" evidence="1">
    <location>
        <begin position="102"/>
        <end position="200"/>
    </location>
</feature>
<accession>A0AAV7UG97</accession>
<proteinExistence type="predicted"/>
<evidence type="ECO:0000313" key="2">
    <source>
        <dbReference type="EMBL" id="KAJ1187999.1"/>
    </source>
</evidence>